<organism evidence="2 3">
    <name type="scientific">Ceratodon purpureus</name>
    <name type="common">Fire moss</name>
    <name type="synonym">Dicranum purpureum</name>
    <dbReference type="NCBI Taxonomy" id="3225"/>
    <lineage>
        <taxon>Eukaryota</taxon>
        <taxon>Viridiplantae</taxon>
        <taxon>Streptophyta</taxon>
        <taxon>Embryophyta</taxon>
        <taxon>Bryophyta</taxon>
        <taxon>Bryophytina</taxon>
        <taxon>Bryopsida</taxon>
        <taxon>Dicranidae</taxon>
        <taxon>Pseudoditrichales</taxon>
        <taxon>Ditrichaceae</taxon>
        <taxon>Ceratodon</taxon>
    </lineage>
</organism>
<feature type="region of interest" description="Disordered" evidence="1">
    <location>
        <begin position="1"/>
        <end position="73"/>
    </location>
</feature>
<feature type="compositionally biased region" description="Basic and acidic residues" evidence="1">
    <location>
        <begin position="16"/>
        <end position="25"/>
    </location>
</feature>
<dbReference type="AlphaFoldDB" id="A0A8T0HP08"/>
<dbReference type="Proteomes" id="UP000822688">
    <property type="component" value="Chromosome V"/>
</dbReference>
<evidence type="ECO:0000313" key="2">
    <source>
        <dbReference type="EMBL" id="KAG0572338.1"/>
    </source>
</evidence>
<feature type="compositionally biased region" description="Basic and acidic residues" evidence="1">
    <location>
        <begin position="41"/>
        <end position="51"/>
    </location>
</feature>
<keyword evidence="3" id="KW-1185">Reference proteome</keyword>
<name>A0A8T0HP08_CERPU</name>
<dbReference type="EMBL" id="CM026426">
    <property type="protein sequence ID" value="KAG0572338.1"/>
    <property type="molecule type" value="Genomic_DNA"/>
</dbReference>
<protein>
    <submittedName>
        <fullName evidence="2">Uncharacterized protein</fullName>
    </submittedName>
</protein>
<proteinExistence type="predicted"/>
<reference evidence="2" key="1">
    <citation type="submission" date="2020-06" db="EMBL/GenBank/DDBJ databases">
        <title>WGS assembly of Ceratodon purpureus strain R40.</title>
        <authorList>
            <person name="Carey S.B."/>
            <person name="Jenkins J."/>
            <person name="Shu S."/>
            <person name="Lovell J.T."/>
            <person name="Sreedasyam A."/>
            <person name="Maumus F."/>
            <person name="Tiley G.P."/>
            <person name="Fernandez-Pozo N."/>
            <person name="Barry K."/>
            <person name="Chen C."/>
            <person name="Wang M."/>
            <person name="Lipzen A."/>
            <person name="Daum C."/>
            <person name="Saski C.A."/>
            <person name="Payton A.C."/>
            <person name="Mcbreen J.C."/>
            <person name="Conrad R.E."/>
            <person name="Kollar L.M."/>
            <person name="Olsson S."/>
            <person name="Huttunen S."/>
            <person name="Landis J.B."/>
            <person name="Wickett N.J."/>
            <person name="Johnson M.G."/>
            <person name="Rensing S.A."/>
            <person name="Grimwood J."/>
            <person name="Schmutz J."/>
            <person name="Mcdaniel S.F."/>
        </authorList>
    </citation>
    <scope>NUCLEOTIDE SEQUENCE</scope>
    <source>
        <strain evidence="2">R40</strain>
    </source>
</reference>
<evidence type="ECO:0000313" key="3">
    <source>
        <dbReference type="Proteomes" id="UP000822688"/>
    </source>
</evidence>
<accession>A0A8T0HP08</accession>
<evidence type="ECO:0000256" key="1">
    <source>
        <dbReference type="SAM" id="MobiDB-lite"/>
    </source>
</evidence>
<gene>
    <name evidence="2" type="ORF">KC19_VG086400</name>
</gene>
<feature type="compositionally biased region" description="Acidic residues" evidence="1">
    <location>
        <begin position="52"/>
        <end position="61"/>
    </location>
</feature>
<sequence length="164" mass="18800">MPRANQVVEDSPSKGSAEDSQRKDQEEDEQDQLQPQDNGEESLKNYEKTSGAEDEEEEDKDLGETPLSEEAVKKHLTDLVSKEIVNSASRLEQLKWQPRSKSRLYIPLCRMISLPVVRLYLKNDVLTLMPYLTNSGLFIELWTMDRPEKAKENERGLVKPSPLL</sequence>
<comment type="caution">
    <text evidence="2">The sequence shown here is derived from an EMBL/GenBank/DDBJ whole genome shotgun (WGS) entry which is preliminary data.</text>
</comment>